<name>A0A0G0JPX0_9BACT</name>
<proteinExistence type="predicted"/>
<protein>
    <submittedName>
        <fullName evidence="1">Uncharacterized protein</fullName>
    </submittedName>
</protein>
<gene>
    <name evidence="1" type="ORF">US91_C0012G0012</name>
</gene>
<accession>A0A0G0JPX0</accession>
<dbReference type="AlphaFoldDB" id="A0A0G0JPX0"/>
<sequence>MGMLLCSVPVNRKRVKTKIIKAKKGPDTCVLAEDQSPR</sequence>
<organism evidence="1 2">
    <name type="scientific">Candidatus Falkowbacteria bacterium GW2011_GWE1_38_31</name>
    <dbReference type="NCBI Taxonomy" id="1618638"/>
    <lineage>
        <taxon>Bacteria</taxon>
        <taxon>Candidatus Falkowiibacteriota</taxon>
    </lineage>
</organism>
<evidence type="ECO:0000313" key="2">
    <source>
        <dbReference type="Proteomes" id="UP000034022"/>
    </source>
</evidence>
<evidence type="ECO:0000313" key="1">
    <source>
        <dbReference type="EMBL" id="KKQ69598.1"/>
    </source>
</evidence>
<comment type="caution">
    <text evidence="1">The sequence shown here is derived from an EMBL/GenBank/DDBJ whole genome shotgun (WGS) entry which is preliminary data.</text>
</comment>
<dbReference type="EMBL" id="LBUU01000012">
    <property type="protein sequence ID" value="KKQ69598.1"/>
    <property type="molecule type" value="Genomic_DNA"/>
</dbReference>
<reference evidence="1 2" key="1">
    <citation type="journal article" date="2015" name="Nature">
        <title>rRNA introns, odd ribosomes, and small enigmatic genomes across a large radiation of phyla.</title>
        <authorList>
            <person name="Brown C.T."/>
            <person name="Hug L.A."/>
            <person name="Thomas B.C."/>
            <person name="Sharon I."/>
            <person name="Castelle C.J."/>
            <person name="Singh A."/>
            <person name="Wilkins M.J."/>
            <person name="Williams K.H."/>
            <person name="Banfield J.F."/>
        </authorList>
    </citation>
    <scope>NUCLEOTIDE SEQUENCE [LARGE SCALE GENOMIC DNA]</scope>
</reference>
<dbReference type="Proteomes" id="UP000034022">
    <property type="component" value="Unassembled WGS sequence"/>
</dbReference>